<gene>
    <name evidence="1" type="ORF">B296_00028625</name>
</gene>
<proteinExistence type="predicted"/>
<accession>A0A426Y292</accession>
<protein>
    <submittedName>
        <fullName evidence="1">Uncharacterized protein</fullName>
    </submittedName>
</protein>
<feature type="non-terminal residue" evidence="1">
    <location>
        <position position="74"/>
    </location>
</feature>
<dbReference type="Proteomes" id="UP000287651">
    <property type="component" value="Unassembled WGS sequence"/>
</dbReference>
<organism evidence="1 2">
    <name type="scientific">Ensete ventricosum</name>
    <name type="common">Abyssinian banana</name>
    <name type="synonym">Musa ensete</name>
    <dbReference type="NCBI Taxonomy" id="4639"/>
    <lineage>
        <taxon>Eukaryota</taxon>
        <taxon>Viridiplantae</taxon>
        <taxon>Streptophyta</taxon>
        <taxon>Embryophyta</taxon>
        <taxon>Tracheophyta</taxon>
        <taxon>Spermatophyta</taxon>
        <taxon>Magnoliopsida</taxon>
        <taxon>Liliopsida</taxon>
        <taxon>Zingiberales</taxon>
        <taxon>Musaceae</taxon>
        <taxon>Ensete</taxon>
    </lineage>
</organism>
<reference evidence="1 2" key="1">
    <citation type="journal article" date="2014" name="Agronomy (Basel)">
        <title>A Draft Genome Sequence for Ensete ventricosum, the Drought-Tolerant Tree Against Hunger.</title>
        <authorList>
            <person name="Harrison J."/>
            <person name="Moore K.A."/>
            <person name="Paszkiewicz K."/>
            <person name="Jones T."/>
            <person name="Grant M."/>
            <person name="Ambacheew D."/>
            <person name="Muzemil S."/>
            <person name="Studholme D.J."/>
        </authorList>
    </citation>
    <scope>NUCLEOTIDE SEQUENCE [LARGE SCALE GENOMIC DNA]</scope>
</reference>
<name>A0A426Y292_ENSVE</name>
<evidence type="ECO:0000313" key="1">
    <source>
        <dbReference type="EMBL" id="RRT45661.1"/>
    </source>
</evidence>
<dbReference type="AlphaFoldDB" id="A0A426Y292"/>
<comment type="caution">
    <text evidence="1">The sequence shown here is derived from an EMBL/GenBank/DDBJ whole genome shotgun (WGS) entry which is preliminary data.</text>
</comment>
<dbReference type="EMBL" id="AMZH03015692">
    <property type="protein sequence ID" value="RRT45661.1"/>
    <property type="molecule type" value="Genomic_DNA"/>
</dbReference>
<evidence type="ECO:0000313" key="2">
    <source>
        <dbReference type="Proteomes" id="UP000287651"/>
    </source>
</evidence>
<sequence length="74" mass="7711">MANIRGSCNLVGRSRLGLADVPEILASFSKHCDRLVVDGVGSLCAVGCAMALVLRASWFSLSSCSHAKEMAALS</sequence>